<dbReference type="AlphaFoldDB" id="A0A1G2CJX6"/>
<evidence type="ECO:0000256" key="1">
    <source>
        <dbReference type="ARBA" id="ARBA00007116"/>
    </source>
</evidence>
<dbReference type="InterPro" id="IPR057268">
    <property type="entry name" value="Ribosomal_L18"/>
</dbReference>
<dbReference type="NCBIfam" id="TIGR00060">
    <property type="entry name" value="L18_bact"/>
    <property type="match status" value="1"/>
</dbReference>
<protein>
    <recommendedName>
        <fullName evidence="6 7">Large ribosomal subunit protein uL18</fullName>
    </recommendedName>
</protein>
<evidence type="ECO:0000256" key="2">
    <source>
        <dbReference type="ARBA" id="ARBA00022730"/>
    </source>
</evidence>
<reference evidence="8 9" key="1">
    <citation type="journal article" date="2016" name="Nat. Commun.">
        <title>Thousands of microbial genomes shed light on interconnected biogeochemical processes in an aquifer system.</title>
        <authorList>
            <person name="Anantharaman K."/>
            <person name="Brown C.T."/>
            <person name="Hug L.A."/>
            <person name="Sharon I."/>
            <person name="Castelle C.J."/>
            <person name="Probst A.J."/>
            <person name="Thomas B.C."/>
            <person name="Singh A."/>
            <person name="Wilkins M.J."/>
            <person name="Karaoz U."/>
            <person name="Brodie E.L."/>
            <person name="Williams K.H."/>
            <person name="Hubbard S.S."/>
            <person name="Banfield J.F."/>
        </authorList>
    </citation>
    <scope>NUCLEOTIDE SEQUENCE [LARGE SCALE GENOMIC DNA]</scope>
</reference>
<dbReference type="FunFam" id="3.30.420.100:FF:000001">
    <property type="entry name" value="50S ribosomal protein L18"/>
    <property type="match status" value="1"/>
</dbReference>
<dbReference type="PANTHER" id="PTHR12899">
    <property type="entry name" value="39S RIBOSOMAL PROTEIN L18, MITOCHONDRIAL"/>
    <property type="match status" value="1"/>
</dbReference>
<dbReference type="Proteomes" id="UP000178495">
    <property type="component" value="Unassembled WGS sequence"/>
</dbReference>
<keyword evidence="2 7" id="KW-0699">rRNA-binding</keyword>
<gene>
    <name evidence="7" type="primary">rplR</name>
    <name evidence="8" type="ORF">A3A43_01455</name>
</gene>
<comment type="function">
    <text evidence="7">This is one of the proteins that bind and probably mediate the attachment of the 5S RNA into the large ribosomal subunit, where it forms part of the central protuberance.</text>
</comment>
<dbReference type="InterPro" id="IPR005484">
    <property type="entry name" value="Ribosomal_uL18_bac/plant/anim"/>
</dbReference>
<dbReference type="SUPFAM" id="SSF53137">
    <property type="entry name" value="Translational machinery components"/>
    <property type="match status" value="1"/>
</dbReference>
<keyword evidence="4 7" id="KW-0689">Ribosomal protein</keyword>
<evidence type="ECO:0000313" key="8">
    <source>
        <dbReference type="EMBL" id="OGZ01557.1"/>
    </source>
</evidence>
<dbReference type="PANTHER" id="PTHR12899:SF3">
    <property type="entry name" value="LARGE RIBOSOMAL SUBUNIT PROTEIN UL18M"/>
    <property type="match status" value="1"/>
</dbReference>
<evidence type="ECO:0000256" key="6">
    <source>
        <dbReference type="ARBA" id="ARBA00035197"/>
    </source>
</evidence>
<dbReference type="HAMAP" id="MF_01337_B">
    <property type="entry name" value="Ribosomal_uL18_B"/>
    <property type="match status" value="1"/>
</dbReference>
<proteinExistence type="inferred from homology"/>
<dbReference type="STRING" id="1798652.A3A43_01455"/>
<dbReference type="GO" id="GO:0022625">
    <property type="term" value="C:cytosolic large ribosomal subunit"/>
    <property type="evidence" value="ECO:0007669"/>
    <property type="project" value="TreeGrafter"/>
</dbReference>
<dbReference type="InterPro" id="IPR004389">
    <property type="entry name" value="Ribosomal_uL18_bac-type"/>
</dbReference>
<dbReference type="GO" id="GO:0003735">
    <property type="term" value="F:structural constituent of ribosome"/>
    <property type="evidence" value="ECO:0007669"/>
    <property type="project" value="InterPro"/>
</dbReference>
<keyword evidence="3 7" id="KW-0694">RNA-binding</keyword>
<dbReference type="EMBL" id="MHLC01000007">
    <property type="protein sequence ID" value="OGZ01557.1"/>
    <property type="molecule type" value="Genomic_DNA"/>
</dbReference>
<dbReference type="CDD" id="cd00432">
    <property type="entry name" value="Ribosomal_L18_L5e"/>
    <property type="match status" value="1"/>
</dbReference>
<dbReference type="GO" id="GO:0008097">
    <property type="term" value="F:5S rRNA binding"/>
    <property type="evidence" value="ECO:0007669"/>
    <property type="project" value="TreeGrafter"/>
</dbReference>
<evidence type="ECO:0000313" key="9">
    <source>
        <dbReference type="Proteomes" id="UP000178495"/>
    </source>
</evidence>
<evidence type="ECO:0000256" key="7">
    <source>
        <dbReference type="HAMAP-Rule" id="MF_01337"/>
    </source>
</evidence>
<comment type="caution">
    <text evidence="8">The sequence shown here is derived from an EMBL/GenBank/DDBJ whole genome shotgun (WGS) entry which is preliminary data.</text>
</comment>
<dbReference type="Gene3D" id="3.30.420.100">
    <property type="match status" value="1"/>
</dbReference>
<comment type="similarity">
    <text evidence="1 7">Belongs to the universal ribosomal protein uL18 family.</text>
</comment>
<sequence>MNPQKHFRAKQKRRIHRVRAKIFGTAVRPRLAVFRSSRFIYAQLIDDEKGHTLASASSRGLKLGKGKSGMQEARAVGEALAEKAKTLHIARAVFDRRSYSYHGRVQSLCEGAREKGLKI</sequence>
<accession>A0A1G2CJX6</accession>
<organism evidence="8 9">
    <name type="scientific">Candidatus Liptonbacteria bacterium RIFCSPLOWO2_01_FULL_56_20</name>
    <dbReference type="NCBI Taxonomy" id="1798652"/>
    <lineage>
        <taxon>Bacteria</taxon>
        <taxon>Candidatus Liptoniibacteriota</taxon>
    </lineage>
</organism>
<evidence type="ECO:0000256" key="3">
    <source>
        <dbReference type="ARBA" id="ARBA00022884"/>
    </source>
</evidence>
<keyword evidence="5 7" id="KW-0687">Ribonucleoprotein</keyword>
<dbReference type="GO" id="GO:0006412">
    <property type="term" value="P:translation"/>
    <property type="evidence" value="ECO:0007669"/>
    <property type="project" value="UniProtKB-UniRule"/>
</dbReference>
<dbReference type="Pfam" id="PF00861">
    <property type="entry name" value="Ribosomal_L18p"/>
    <property type="match status" value="1"/>
</dbReference>
<name>A0A1G2CJX6_9BACT</name>
<evidence type="ECO:0000256" key="5">
    <source>
        <dbReference type="ARBA" id="ARBA00023274"/>
    </source>
</evidence>
<comment type="subunit">
    <text evidence="7">Part of the 50S ribosomal subunit; part of the 5S rRNA/L5/L18/L25 subcomplex. Contacts the 5S and 23S rRNAs.</text>
</comment>
<evidence type="ECO:0000256" key="4">
    <source>
        <dbReference type="ARBA" id="ARBA00022980"/>
    </source>
</evidence>